<feature type="transmembrane region" description="Helical" evidence="1">
    <location>
        <begin position="47"/>
        <end position="65"/>
    </location>
</feature>
<protein>
    <recommendedName>
        <fullName evidence="4">Pentapeptide repeat-containing protein</fullName>
    </recommendedName>
</protein>
<feature type="transmembrane region" description="Helical" evidence="1">
    <location>
        <begin position="7"/>
        <end position="27"/>
    </location>
</feature>
<accession>A0A1Q9LKT0</accession>
<keyword evidence="1" id="KW-0472">Membrane</keyword>
<dbReference type="Pfam" id="PF13576">
    <property type="entry name" value="Pentapeptide_3"/>
    <property type="match status" value="2"/>
</dbReference>
<name>A0A1Q9LKT0_9PSEU</name>
<dbReference type="AlphaFoldDB" id="A0A1Q9LKT0"/>
<keyword evidence="1" id="KW-0812">Transmembrane</keyword>
<gene>
    <name evidence="2" type="ORF">BJP25_21385</name>
</gene>
<evidence type="ECO:0000313" key="3">
    <source>
        <dbReference type="Proteomes" id="UP000186040"/>
    </source>
</evidence>
<organism evidence="2 3">
    <name type="scientific">Actinokineospora bangkokensis</name>
    <dbReference type="NCBI Taxonomy" id="1193682"/>
    <lineage>
        <taxon>Bacteria</taxon>
        <taxon>Bacillati</taxon>
        <taxon>Actinomycetota</taxon>
        <taxon>Actinomycetes</taxon>
        <taxon>Pseudonocardiales</taxon>
        <taxon>Pseudonocardiaceae</taxon>
        <taxon>Actinokineospora</taxon>
    </lineage>
</organism>
<comment type="caution">
    <text evidence="2">The sequence shown here is derived from an EMBL/GenBank/DDBJ whole genome shotgun (WGS) entry which is preliminary data.</text>
</comment>
<keyword evidence="1" id="KW-1133">Transmembrane helix</keyword>
<reference evidence="2 3" key="1">
    <citation type="submission" date="2016-10" db="EMBL/GenBank/DDBJ databases">
        <title>The Draft Genome Sequence of Actinokineospora bangkokensis 44EHWT reveals the biosynthetic pathway of antifungal compounds Thailandins with unusual extender unit butylmalonyl-CoA.</title>
        <authorList>
            <person name="Greule A."/>
            <person name="Intra B."/>
            <person name="Flemming S."/>
            <person name="Rommel M.G."/>
            <person name="Panbangred W."/>
            <person name="Bechthold A."/>
        </authorList>
    </citation>
    <scope>NUCLEOTIDE SEQUENCE [LARGE SCALE GENOMIC DNA]</scope>
    <source>
        <strain evidence="2 3">44EHW</strain>
    </source>
</reference>
<dbReference type="STRING" id="1193682.BJP25_21385"/>
<evidence type="ECO:0000256" key="1">
    <source>
        <dbReference type="SAM" id="Phobius"/>
    </source>
</evidence>
<evidence type="ECO:0008006" key="4">
    <source>
        <dbReference type="Google" id="ProtNLM"/>
    </source>
</evidence>
<proteinExistence type="predicted"/>
<keyword evidence="3" id="KW-1185">Reference proteome</keyword>
<evidence type="ECO:0000313" key="2">
    <source>
        <dbReference type="EMBL" id="OLR92605.1"/>
    </source>
</evidence>
<sequence>MLSIRAIVLGAVVLIVLAVGAVTWLLLGFTGGDTAANSVQLDAIRTAGTLVVGGGGAAALLLAALRQRTAGQDLAEKARATTITEHDATERRVTELYTKAAEQLGNTNAPVRLAGLYALERLAQNHTDQRQTIVNVLCAYLRMPYTLPGEPPPDDADNDLTARHRERVQEREVRLTAQRILTHHLRPGDDPDTPATTFWADIDLDLTGATLIDLDFDHTVMRHTQFSDARFSGNALFQVTRFSGDAQFGGAEFSGNAWFGGARFGGNAAFINARVGGDAQFGGARFRGNAQFDGVRCGGGAGFEWALFSNDACFVGSQVGGGGAFQHAQFGGDARFGGARFGGDTQFFWVQVDGDAQFDEAEFGGEAQFNMTRFRGDAQLHGARFRGGAQFDGTRFACGVPAIVQSYRDSARPPDAPADPGSAN</sequence>
<dbReference type="Proteomes" id="UP000186040">
    <property type="component" value="Unassembled WGS sequence"/>
</dbReference>
<dbReference type="InterPro" id="IPR001646">
    <property type="entry name" value="5peptide_repeat"/>
</dbReference>
<dbReference type="Gene3D" id="2.160.20.80">
    <property type="entry name" value="E3 ubiquitin-protein ligase SopA"/>
    <property type="match status" value="1"/>
</dbReference>
<dbReference type="EMBL" id="MKQR01000016">
    <property type="protein sequence ID" value="OLR92605.1"/>
    <property type="molecule type" value="Genomic_DNA"/>
</dbReference>